<dbReference type="Pfam" id="PF09507">
    <property type="entry name" value="CDC27"/>
    <property type="match status" value="1"/>
</dbReference>
<dbReference type="PANTHER" id="PTHR17598:SF13">
    <property type="entry name" value="DNA POLYMERASE DELTA SUBUNIT 3"/>
    <property type="match status" value="1"/>
</dbReference>
<evidence type="ECO:0000256" key="4">
    <source>
        <dbReference type="ARBA" id="ARBA00023242"/>
    </source>
</evidence>
<feature type="compositionally biased region" description="Low complexity" evidence="5">
    <location>
        <begin position="413"/>
        <end position="427"/>
    </location>
</feature>
<dbReference type="GO" id="GO:1904161">
    <property type="term" value="P:DNA synthesis involved in UV-damage excision repair"/>
    <property type="evidence" value="ECO:0007669"/>
    <property type="project" value="TreeGrafter"/>
</dbReference>
<feature type="compositionally biased region" description="Low complexity" evidence="5">
    <location>
        <begin position="335"/>
        <end position="347"/>
    </location>
</feature>
<reference evidence="6" key="1">
    <citation type="submission" date="2014-08" db="EMBL/GenBank/DDBJ databases">
        <authorList>
            <person name="Sharma Rahul"/>
            <person name="Thines Marco"/>
        </authorList>
    </citation>
    <scope>NUCLEOTIDE SEQUENCE</scope>
</reference>
<proteinExistence type="predicted"/>
<name>A0A0F7STV8_PHARH</name>
<feature type="compositionally biased region" description="Low complexity" evidence="5">
    <location>
        <begin position="191"/>
        <end position="200"/>
    </location>
</feature>
<dbReference type="InterPro" id="IPR041913">
    <property type="entry name" value="POLD3_sf"/>
</dbReference>
<protein>
    <recommendedName>
        <fullName evidence="2">DNA polymerase delta subunit 3</fullName>
    </recommendedName>
</protein>
<dbReference type="AlphaFoldDB" id="A0A0F7STV8"/>
<dbReference type="EMBL" id="LN483157">
    <property type="protein sequence ID" value="CED84104.1"/>
    <property type="molecule type" value="Genomic_DNA"/>
</dbReference>
<sequence length="505" mass="53875">MDNKAKRCLDVWIGQDKKIMTYRSLSRELGVSTAQAESILAEYYESHQSLHPTYLLSGTYLSKPDESKAMDVDGSQSQATVEQINEAQVSRAGMVVCKPDEVEAKTRLFDPSTASIKLYSLSPSETRDPSSLVLPFMTLLSHKAYNNPSLYGTVAFSSSTNGALKSKSALTAAAPRKSDVLAPAASTAKSTLKPGPKPTSGGSGTLGFSKAEPKITEPVKTVPPPSKPIKKPMIPIFSSDDESEAPIQKSKSGAKAPSSSPPSPPVAKPSSVKRVDQSKVAAQKKELEGLWDMDIDESKESPSGRGQKGKKRDISLEEESDMEEDSKSVVKRAAAKAPAKPKTSANKRAATPSAEVEQSMLLESEGAEKKKIRKVRRIIKTVTSTNKRGYEVTEDVSTDESYYSDESTDSRPKSQAKSKAIASANSKGRASAKVSRADIEDDEGSDEEGSKTKPPPAKKSKSSAPAVAETKPAPAKRAMAMATVGTKGKPPLKGQTSLAGFFSKK</sequence>
<dbReference type="PANTHER" id="PTHR17598">
    <property type="entry name" value="DNA POLYMERASE DELTA SUBUNIT 3"/>
    <property type="match status" value="1"/>
</dbReference>
<evidence type="ECO:0000256" key="2">
    <source>
        <dbReference type="ARBA" id="ARBA00017589"/>
    </source>
</evidence>
<feature type="compositionally biased region" description="Basic residues" evidence="5">
    <location>
        <begin position="370"/>
        <end position="379"/>
    </location>
</feature>
<evidence type="ECO:0000313" key="6">
    <source>
        <dbReference type="EMBL" id="CED84104.1"/>
    </source>
</evidence>
<dbReference type="InterPro" id="IPR019038">
    <property type="entry name" value="POLD3"/>
</dbReference>
<dbReference type="Gene3D" id="3.90.1030.20">
    <property type="entry name" value="DNA polymerase delta, p66 (Cdc27) subunit, wHTH domain"/>
    <property type="match status" value="1"/>
</dbReference>
<keyword evidence="3" id="KW-0235">DNA replication</keyword>
<dbReference type="GO" id="GO:0006297">
    <property type="term" value="P:nucleotide-excision repair, DNA gap filling"/>
    <property type="evidence" value="ECO:0007669"/>
    <property type="project" value="TreeGrafter"/>
</dbReference>
<feature type="compositionally biased region" description="Basic and acidic residues" evidence="5">
    <location>
        <begin position="273"/>
        <end position="288"/>
    </location>
</feature>
<feature type="compositionally biased region" description="Low complexity" evidence="5">
    <location>
        <begin position="249"/>
        <end position="258"/>
    </location>
</feature>
<dbReference type="GO" id="GO:0003887">
    <property type="term" value="F:DNA-directed DNA polymerase activity"/>
    <property type="evidence" value="ECO:0007669"/>
    <property type="project" value="TreeGrafter"/>
</dbReference>
<evidence type="ECO:0000256" key="3">
    <source>
        <dbReference type="ARBA" id="ARBA00022705"/>
    </source>
</evidence>
<evidence type="ECO:0000256" key="1">
    <source>
        <dbReference type="ARBA" id="ARBA00004123"/>
    </source>
</evidence>
<keyword evidence="4" id="KW-0539">Nucleus</keyword>
<dbReference type="GO" id="GO:0006271">
    <property type="term" value="P:DNA strand elongation involved in DNA replication"/>
    <property type="evidence" value="ECO:0007669"/>
    <property type="project" value="TreeGrafter"/>
</dbReference>
<organism evidence="6">
    <name type="scientific">Phaffia rhodozyma</name>
    <name type="common">Yeast</name>
    <name type="synonym">Xanthophyllomyces dendrorhous</name>
    <dbReference type="NCBI Taxonomy" id="264483"/>
    <lineage>
        <taxon>Eukaryota</taxon>
        <taxon>Fungi</taxon>
        <taxon>Dikarya</taxon>
        <taxon>Basidiomycota</taxon>
        <taxon>Agaricomycotina</taxon>
        <taxon>Tremellomycetes</taxon>
        <taxon>Cystofilobasidiales</taxon>
        <taxon>Mrakiaceae</taxon>
        <taxon>Phaffia</taxon>
    </lineage>
</organism>
<feature type="compositionally biased region" description="Low complexity" evidence="5">
    <location>
        <begin position="462"/>
        <end position="483"/>
    </location>
</feature>
<accession>A0A0F7STV8</accession>
<feature type="compositionally biased region" description="Acidic residues" evidence="5">
    <location>
        <begin position="392"/>
        <end position="407"/>
    </location>
</feature>
<evidence type="ECO:0000256" key="5">
    <source>
        <dbReference type="SAM" id="MobiDB-lite"/>
    </source>
</evidence>
<comment type="subcellular location">
    <subcellularLocation>
        <location evidence="1">Nucleus</location>
    </subcellularLocation>
</comment>
<dbReference type="GO" id="GO:0043625">
    <property type="term" value="C:delta DNA polymerase complex"/>
    <property type="evidence" value="ECO:0007669"/>
    <property type="project" value="InterPro"/>
</dbReference>
<feature type="region of interest" description="Disordered" evidence="5">
    <location>
        <begin position="171"/>
        <end position="505"/>
    </location>
</feature>